<dbReference type="AlphaFoldDB" id="A0A2T1LSK4"/>
<reference evidence="1 2" key="2">
    <citation type="submission" date="2018-03" db="EMBL/GenBank/DDBJ databases">
        <authorList>
            <person name="Keele B.F."/>
        </authorList>
    </citation>
    <scope>NUCLEOTIDE SEQUENCE [LARGE SCALE GENOMIC DNA]</scope>
    <source>
        <strain evidence="1 2">CCALA 016</strain>
    </source>
</reference>
<dbReference type="OrthoDB" id="574299at2"/>
<dbReference type="RefSeq" id="WP_106458823.1">
    <property type="nucleotide sequence ID" value="NZ_PXOH01000034.1"/>
</dbReference>
<comment type="caution">
    <text evidence="1">The sequence shown here is derived from an EMBL/GenBank/DDBJ whole genome shotgun (WGS) entry which is preliminary data.</text>
</comment>
<keyword evidence="2" id="KW-1185">Reference proteome</keyword>
<dbReference type="EMBL" id="PXOH01000034">
    <property type="protein sequence ID" value="PSF33026.1"/>
    <property type="molecule type" value="Genomic_DNA"/>
</dbReference>
<organism evidence="1 2">
    <name type="scientific">Aphanothece hegewaldii CCALA 016</name>
    <dbReference type="NCBI Taxonomy" id="2107694"/>
    <lineage>
        <taxon>Bacteria</taxon>
        <taxon>Bacillati</taxon>
        <taxon>Cyanobacteriota</taxon>
        <taxon>Cyanophyceae</taxon>
        <taxon>Oscillatoriophycideae</taxon>
        <taxon>Chroococcales</taxon>
        <taxon>Aphanothecaceae</taxon>
        <taxon>Aphanothece</taxon>
    </lineage>
</organism>
<name>A0A2T1LSK4_9CHRO</name>
<reference evidence="1 2" key="1">
    <citation type="submission" date="2018-03" db="EMBL/GenBank/DDBJ databases">
        <title>The ancient ancestry and fast evolution of plastids.</title>
        <authorList>
            <person name="Moore K.R."/>
            <person name="Magnabosco C."/>
            <person name="Momper L."/>
            <person name="Gold D.A."/>
            <person name="Bosak T."/>
            <person name="Fournier G.P."/>
        </authorList>
    </citation>
    <scope>NUCLEOTIDE SEQUENCE [LARGE SCALE GENOMIC DNA]</scope>
    <source>
        <strain evidence="1 2">CCALA 016</strain>
    </source>
</reference>
<sequence>MVCVKNPALAFIPRTSFLVRGFLARHRLKFKHEIEGGLTINPEIPESALAYKPELVRDMYHKYGFTIEEPSHYGAWSGRENGISYQDIVSLVNNKFRVTTKD</sequence>
<protein>
    <submittedName>
        <fullName evidence="1">Uncharacterized protein</fullName>
    </submittedName>
</protein>
<gene>
    <name evidence="1" type="ORF">C7H19_20720</name>
</gene>
<evidence type="ECO:0000313" key="2">
    <source>
        <dbReference type="Proteomes" id="UP000239001"/>
    </source>
</evidence>
<proteinExistence type="predicted"/>
<evidence type="ECO:0000313" key="1">
    <source>
        <dbReference type="EMBL" id="PSF33026.1"/>
    </source>
</evidence>
<accession>A0A2T1LSK4</accession>
<dbReference type="Proteomes" id="UP000239001">
    <property type="component" value="Unassembled WGS sequence"/>
</dbReference>